<evidence type="ECO:0000313" key="24">
    <source>
        <dbReference type="Proteomes" id="UP000130031"/>
    </source>
</evidence>
<feature type="disulfide bond" evidence="18">
    <location>
        <begin position="168"/>
        <end position="195"/>
    </location>
</feature>
<proteinExistence type="predicted"/>
<dbReference type="Proteomes" id="UP000130031">
    <property type="component" value="Segment"/>
</dbReference>
<keyword evidence="19" id="KW-0812">Transmembrane</keyword>
<keyword evidence="9" id="KW-1087">Inhibition of host complement factors by virus</keyword>
<dbReference type="CDD" id="cd00033">
    <property type="entry name" value="CCP"/>
    <property type="match status" value="2"/>
</dbReference>
<evidence type="ECO:0000256" key="1">
    <source>
        <dbReference type="ARBA" id="ARBA00004650"/>
    </source>
</evidence>
<dbReference type="InterPro" id="IPR051277">
    <property type="entry name" value="SEZ6_CSMD_C4BPB_Regulators"/>
</dbReference>
<dbReference type="PROSITE" id="PS50923">
    <property type="entry name" value="SUSHI"/>
    <property type="match status" value="2"/>
</dbReference>
<name>A7XCT4_9POXV</name>
<dbReference type="InterPro" id="IPR035976">
    <property type="entry name" value="Sushi/SCR/CCP_sf"/>
</dbReference>
<evidence type="ECO:0000256" key="18">
    <source>
        <dbReference type="PROSITE-ProRule" id="PRU00302"/>
    </source>
</evidence>
<keyword evidence="4" id="KW-0732">Signal</keyword>
<sequence length="268" mass="30846">MINLTKIIILSFISKTWCICVFNKNDAKYSNVDSYENKVYEENENLEYKCNNNFDKVFVTCNNGSWSTKNMCIGKTNCKDPVTILNGYIKNKKDQYSFGDSVTYACKVNKLEKYSIVGNETVKCINKQWIPKYPVCKLIRCKYPALQNGFLNVFEKKFYYGDIVNFKCKKGFILLGSSVSTCDINSIWYPGIPKCVKDKVNNVIQPNYLFDDLDEDFNNSTTNYNAQQNIITIIILLSIICFIFVLGLIALFLSCNKSTLKPSIYNKF</sequence>
<keyword evidence="5" id="KW-0677">Repeat</keyword>
<dbReference type="SUPFAM" id="SSF57535">
    <property type="entry name" value="Complement control module/SCR domain"/>
    <property type="match status" value="2"/>
</dbReference>
<comment type="subunit">
    <text evidence="13">Heterodimer with A56 protein; disulfide-linked.</text>
</comment>
<dbReference type="GO" id="GO:0055036">
    <property type="term" value="C:virion membrane"/>
    <property type="evidence" value="ECO:0007669"/>
    <property type="project" value="UniProtKB-SubCell"/>
</dbReference>
<protein>
    <recommendedName>
        <fullName evidence="14">Complement control protein C3</fullName>
    </recommendedName>
    <alternativeName>
        <fullName evidence="17">28 kDa protein</fullName>
    </alternativeName>
    <alternativeName>
        <fullName evidence="15">Secretory protein 35</fullName>
    </alternativeName>
    <alternativeName>
        <fullName evidence="16">VCP</fullName>
    </alternativeName>
</protein>
<evidence type="ECO:0000256" key="12">
    <source>
        <dbReference type="ARBA" id="ARBA00058638"/>
    </source>
</evidence>
<evidence type="ECO:0000256" key="19">
    <source>
        <dbReference type="SAM" id="Phobius"/>
    </source>
</evidence>
<evidence type="ECO:0000256" key="3">
    <source>
        <dbReference type="ARBA" id="ARBA00022659"/>
    </source>
</evidence>
<organism evidence="21 24">
    <name type="scientific">Tanapox virus</name>
    <dbReference type="NCBI Taxonomy" id="99000"/>
    <lineage>
        <taxon>Viruses</taxon>
        <taxon>Varidnaviria</taxon>
        <taxon>Bamfordvirae</taxon>
        <taxon>Nucleocytoviricota</taxon>
        <taxon>Pokkesviricetes</taxon>
        <taxon>Chitovirales</taxon>
        <taxon>Poxviridae</taxon>
        <taxon>Chordopoxvirinae</taxon>
        <taxon>Yatapoxvirus</taxon>
        <taxon>Yatapoxvirus tanapox</taxon>
    </lineage>
</organism>
<evidence type="ECO:0000256" key="13">
    <source>
        <dbReference type="ARBA" id="ARBA00066298"/>
    </source>
</evidence>
<dbReference type="EMBL" id="EF420157">
    <property type="protein sequence ID" value="ABQ43775.1"/>
    <property type="molecule type" value="Genomic_DNA"/>
</dbReference>
<evidence type="ECO:0000259" key="20">
    <source>
        <dbReference type="PROSITE" id="PS50923"/>
    </source>
</evidence>
<dbReference type="EMBL" id="EF420156">
    <property type="protein sequence ID" value="ABQ43620.1"/>
    <property type="molecule type" value="Genomic_DNA"/>
</dbReference>
<keyword evidence="6" id="KW-0946">Virion</keyword>
<dbReference type="InterPro" id="IPR000436">
    <property type="entry name" value="Sushi_SCR_CCP_dom"/>
</dbReference>
<evidence type="ECO:0000313" key="22">
    <source>
        <dbReference type="EMBL" id="ABQ43775.1"/>
    </source>
</evidence>
<comment type="caution">
    <text evidence="18">Lacks conserved residue(s) required for the propagation of feature annotation.</text>
</comment>
<feature type="domain" description="Sushi" evidence="20">
    <location>
        <begin position="139"/>
        <end position="197"/>
    </location>
</feature>
<gene>
    <name evidence="21" type="primary">144R</name>
</gene>
<evidence type="ECO:0000256" key="6">
    <source>
        <dbReference type="ARBA" id="ARBA00022844"/>
    </source>
</evidence>
<keyword evidence="19" id="KW-0472">Membrane</keyword>
<evidence type="ECO:0000256" key="8">
    <source>
        <dbReference type="ARBA" id="ARBA00023157"/>
    </source>
</evidence>
<dbReference type="Gene3D" id="2.10.70.10">
    <property type="entry name" value="Complement Module, domain 1"/>
    <property type="match status" value="3"/>
</dbReference>
<evidence type="ECO:0000256" key="4">
    <source>
        <dbReference type="ARBA" id="ARBA00022729"/>
    </source>
</evidence>
<reference evidence="23 24" key="1">
    <citation type="journal article" date="2007" name="Virus Res.">
        <title>Comparative genetic analysis of genomic DNA sequences of two human isolates of Tanapox virus.</title>
        <authorList>
            <person name="Nazarian S.H."/>
            <person name="Barrett J.W."/>
            <person name="Frace A.M."/>
            <person name="Olsen-Rasmussen M."/>
            <person name="Khristova M."/>
            <person name="Shaban M."/>
            <person name="Neering S."/>
            <person name="Li Y."/>
            <person name="Damon I.K."/>
            <person name="Esposito J.J."/>
            <person name="Essani K."/>
            <person name="McFadden G."/>
        </authorList>
    </citation>
    <scope>NUCLEOTIDE SEQUENCE [LARGE SCALE GENOMIC DNA]</scope>
    <source>
        <strain evidence="21">TPV-Kenya</strain>
        <strain evidence="22">TPV-RoC</strain>
    </source>
</reference>
<keyword evidence="3 18" id="KW-0768">Sushi</keyword>
<dbReference type="Pfam" id="PF00084">
    <property type="entry name" value="Sushi"/>
    <property type="match status" value="2"/>
</dbReference>
<evidence type="ECO:0000256" key="16">
    <source>
        <dbReference type="ARBA" id="ARBA00078481"/>
    </source>
</evidence>
<dbReference type="GO" id="GO:0042784">
    <property type="term" value="P:symbiont-mediated suppression of host complement activation"/>
    <property type="evidence" value="ECO:0007669"/>
    <property type="project" value="UniProtKB-KW"/>
</dbReference>
<evidence type="ECO:0000256" key="10">
    <source>
        <dbReference type="ARBA" id="ARBA00023280"/>
    </source>
</evidence>
<evidence type="ECO:0000256" key="15">
    <source>
        <dbReference type="ARBA" id="ARBA00077807"/>
    </source>
</evidence>
<accession>A7XCT4</accession>
<evidence type="ECO:0000313" key="21">
    <source>
        <dbReference type="EMBL" id="ABQ43620.1"/>
    </source>
</evidence>
<dbReference type="GO" id="GO:0020002">
    <property type="term" value="C:host cell plasma membrane"/>
    <property type="evidence" value="ECO:0007669"/>
    <property type="project" value="UniProtKB-SubCell"/>
</dbReference>
<dbReference type="SMART" id="SM00032">
    <property type="entry name" value="CCP"/>
    <property type="match status" value="3"/>
</dbReference>
<comment type="subcellular location">
    <subcellularLocation>
        <location evidence="11">Host cell membrane</location>
        <topology evidence="11">Peripheral membrane protein</topology>
        <orientation evidence="11">Extracellular side</orientation>
    </subcellularLocation>
    <subcellularLocation>
        <location evidence="1">Virion membrane</location>
        <topology evidence="1">Peripheral membrane protein</topology>
    </subcellularLocation>
</comment>
<dbReference type="Proteomes" id="UP000099606">
    <property type="component" value="Segment"/>
</dbReference>
<evidence type="ECO:0000256" key="17">
    <source>
        <dbReference type="ARBA" id="ARBA00082341"/>
    </source>
</evidence>
<evidence type="ECO:0000256" key="9">
    <source>
        <dbReference type="ARBA" id="ARBA00023252"/>
    </source>
</evidence>
<dbReference type="FunFam" id="2.10.70.10:FF:000014">
    <property type="entry name" value="Membrane cofactor protein"/>
    <property type="match status" value="1"/>
</dbReference>
<feature type="transmembrane region" description="Helical" evidence="19">
    <location>
        <begin position="230"/>
        <end position="253"/>
    </location>
</feature>
<comment type="function">
    <text evidence="12">Serves to protect the virus against complement attack by inhibiting both classical and alternative pathways of complement activation. Binds C3b and C4b.</text>
</comment>
<dbReference type="PANTHER" id="PTHR45656:SF4">
    <property type="entry name" value="PROTEIN CBR-CLEC-78"/>
    <property type="match status" value="1"/>
</dbReference>
<dbReference type="PANTHER" id="PTHR45656">
    <property type="entry name" value="PROTEIN CBR-CLEC-78"/>
    <property type="match status" value="1"/>
</dbReference>
<feature type="domain" description="Sushi" evidence="20">
    <location>
        <begin position="76"/>
        <end position="138"/>
    </location>
</feature>
<keyword evidence="10" id="KW-0899">Viral immunoevasion</keyword>
<keyword evidence="19" id="KW-1133">Transmembrane helix</keyword>
<evidence type="ECO:0000256" key="2">
    <source>
        <dbReference type="ARBA" id="ARBA00022511"/>
    </source>
</evidence>
<evidence type="ECO:0000256" key="14">
    <source>
        <dbReference type="ARBA" id="ARBA00070875"/>
    </source>
</evidence>
<evidence type="ECO:0000256" key="7">
    <source>
        <dbReference type="ARBA" id="ARBA00022870"/>
    </source>
</evidence>
<keyword evidence="8 18" id="KW-1015">Disulfide bond</keyword>
<keyword evidence="7" id="KW-1043">Host membrane</keyword>
<keyword evidence="9" id="KW-0945">Host-virus interaction</keyword>
<evidence type="ECO:0000256" key="11">
    <source>
        <dbReference type="ARBA" id="ARBA00037804"/>
    </source>
</evidence>
<evidence type="ECO:0000313" key="23">
    <source>
        <dbReference type="Proteomes" id="UP000099606"/>
    </source>
</evidence>
<evidence type="ECO:0000256" key="5">
    <source>
        <dbReference type="ARBA" id="ARBA00022737"/>
    </source>
</evidence>
<keyword evidence="2" id="KW-1032">Host cell membrane</keyword>